<organism evidence="2 3">
    <name type="scientific">Stylosanthes scabra</name>
    <dbReference type="NCBI Taxonomy" id="79078"/>
    <lineage>
        <taxon>Eukaryota</taxon>
        <taxon>Viridiplantae</taxon>
        <taxon>Streptophyta</taxon>
        <taxon>Embryophyta</taxon>
        <taxon>Tracheophyta</taxon>
        <taxon>Spermatophyta</taxon>
        <taxon>Magnoliopsida</taxon>
        <taxon>eudicotyledons</taxon>
        <taxon>Gunneridae</taxon>
        <taxon>Pentapetalae</taxon>
        <taxon>rosids</taxon>
        <taxon>fabids</taxon>
        <taxon>Fabales</taxon>
        <taxon>Fabaceae</taxon>
        <taxon>Papilionoideae</taxon>
        <taxon>50 kb inversion clade</taxon>
        <taxon>dalbergioids sensu lato</taxon>
        <taxon>Dalbergieae</taxon>
        <taxon>Pterocarpus clade</taxon>
        <taxon>Stylosanthes</taxon>
    </lineage>
</organism>
<accession>A0ABU6XH51</accession>
<keyword evidence="3" id="KW-1185">Reference proteome</keyword>
<evidence type="ECO:0000313" key="2">
    <source>
        <dbReference type="EMBL" id="MED6196919.1"/>
    </source>
</evidence>
<comment type="caution">
    <text evidence="2">The sequence shown here is derived from an EMBL/GenBank/DDBJ whole genome shotgun (WGS) entry which is preliminary data.</text>
</comment>
<feature type="region of interest" description="Disordered" evidence="1">
    <location>
        <begin position="155"/>
        <end position="303"/>
    </location>
</feature>
<feature type="compositionally biased region" description="Basic and acidic residues" evidence="1">
    <location>
        <begin position="201"/>
        <end position="217"/>
    </location>
</feature>
<sequence length="303" mass="33791">MAPRGRSKRPARGSEAGQADEAAATPQAGKTRRTRKGCTGLMTSSTSLEHWLLQWRSRIDRMTLGQFRWTPYDTPELQALIPDWMRSQFEVNTWRSAVPVVCFNFVHMHHIDRVEAKMYGGQIDSVRGTTGGGVGGLSRRGRFLSRARNLADPRWNLDPPNIPPAAVHPRDDLVMPDDAPAPHRQQRRRARMVEVGAAAHVAEERAEEQQEYERQDDPGDDVQCGEPGPDDHDAHDQPGFGIHEQHDFQPTQDPTISPSGMITFSPAAARAYPSPYHAGTSSHPEYGSDHPPHSCHRLRSTPN</sequence>
<feature type="region of interest" description="Disordered" evidence="1">
    <location>
        <begin position="1"/>
        <end position="40"/>
    </location>
</feature>
<feature type="compositionally biased region" description="Basic residues" evidence="1">
    <location>
        <begin position="1"/>
        <end position="11"/>
    </location>
</feature>
<feature type="compositionally biased region" description="Basic residues" evidence="1">
    <location>
        <begin position="293"/>
        <end position="303"/>
    </location>
</feature>
<dbReference type="Proteomes" id="UP001341840">
    <property type="component" value="Unassembled WGS sequence"/>
</dbReference>
<name>A0ABU6XH51_9FABA</name>
<protein>
    <recommendedName>
        <fullName evidence="4">Aminotransferase-like plant mobile domain-containing protein</fullName>
    </recommendedName>
</protein>
<dbReference type="EMBL" id="JASCZI010211819">
    <property type="protein sequence ID" value="MED6196919.1"/>
    <property type="molecule type" value="Genomic_DNA"/>
</dbReference>
<evidence type="ECO:0000313" key="3">
    <source>
        <dbReference type="Proteomes" id="UP001341840"/>
    </source>
</evidence>
<proteinExistence type="predicted"/>
<feature type="compositionally biased region" description="Low complexity" evidence="1">
    <location>
        <begin position="265"/>
        <end position="278"/>
    </location>
</feature>
<gene>
    <name evidence="2" type="ORF">PIB30_051835</name>
</gene>
<evidence type="ECO:0008006" key="4">
    <source>
        <dbReference type="Google" id="ProtNLM"/>
    </source>
</evidence>
<evidence type="ECO:0000256" key="1">
    <source>
        <dbReference type="SAM" id="MobiDB-lite"/>
    </source>
</evidence>
<reference evidence="2 3" key="1">
    <citation type="journal article" date="2023" name="Plants (Basel)">
        <title>Bridging the Gap: Combining Genomics and Transcriptomics Approaches to Understand Stylosanthes scabra, an Orphan Legume from the Brazilian Caatinga.</title>
        <authorList>
            <person name="Ferreira-Neto J.R.C."/>
            <person name="da Silva M.D."/>
            <person name="Binneck E."/>
            <person name="de Melo N.F."/>
            <person name="da Silva R.H."/>
            <person name="de Melo A.L.T.M."/>
            <person name="Pandolfi V."/>
            <person name="Bustamante F.O."/>
            <person name="Brasileiro-Vidal A.C."/>
            <person name="Benko-Iseppon A.M."/>
        </authorList>
    </citation>
    <scope>NUCLEOTIDE SEQUENCE [LARGE SCALE GENOMIC DNA]</scope>
    <source>
        <tissue evidence="2">Leaves</tissue>
    </source>
</reference>
<feature type="compositionally biased region" description="Polar residues" evidence="1">
    <location>
        <begin position="248"/>
        <end position="262"/>
    </location>
</feature>